<dbReference type="OrthoDB" id="148042at2157"/>
<feature type="region of interest" description="Disordered" evidence="1">
    <location>
        <begin position="292"/>
        <end position="331"/>
    </location>
</feature>
<sequence length="601" mass="63493">MESRRDGQTLFGSTRPRRPASPRRTSRAAQPFGPSRRRSTVGRGQSELVGAVLILGMSLLVISTVVAIGGTQLVDQQADADLRSAETSFTNFASKAVLVAAGESDGRTVTLPRDNRADTAVDPDQGRLLIELRDETGTTVEKKLEDRSLGGITYQHGEDTVAYEGGGVWRMEDGRARMVSPPPIHYRGTTFTMPVPLIESGDASGGAARVSPAGPRERIYPDPTDEDRQNPLSNGTVHITVESDYYEAWGRFFESRTGGSVSYDHDDDSVTLRLATEDPDRQLRDAVTGTSPSRFEIRGAGGSSFTDSYNSSVGPYDDSQSGDGDISTTGTIELGGGAEVFGDVESGGSVDIGGGSTIFGNASYTDSLGLTGNAEVTGWTADNASVTPARPIDSLVDVERSSLADDNDNDDAEIIDESRFVDTTEESGTLILTEGRYSLDELNLDGRTLRIDVSDGDVRLGVNGDLALAGENVEVVGDGGDARLYVSRNVELTSGTAVEVEDDVSPRLWVYGTRDATVEVRSGSTFTGVIYAPTDSSGSGTVDINSATVKGSVVGGRTTLQAGGTVHFDTALAGTDPLHGADVPRVTFLHISGSPITVDRR</sequence>
<keyword evidence="2" id="KW-0812">Transmembrane</keyword>
<evidence type="ECO:0000313" key="5">
    <source>
        <dbReference type="Proteomes" id="UP000198397"/>
    </source>
</evidence>
<keyword evidence="2" id="KW-1133">Transmembrane helix</keyword>
<reference evidence="4 5" key="1">
    <citation type="submission" date="2017-06" db="EMBL/GenBank/DDBJ databases">
        <authorList>
            <person name="Kim H.J."/>
            <person name="Triplett B.A."/>
        </authorList>
    </citation>
    <scope>NUCLEOTIDE SEQUENCE [LARGE SCALE GENOMIC DNA]</scope>
    <source>
        <strain evidence="4 5">DSM 8800</strain>
    </source>
</reference>
<evidence type="ECO:0000313" key="4">
    <source>
        <dbReference type="EMBL" id="SNR23887.1"/>
    </source>
</evidence>
<keyword evidence="5" id="KW-1185">Reference proteome</keyword>
<dbReference type="Proteomes" id="UP000198397">
    <property type="component" value="Unassembled WGS sequence"/>
</dbReference>
<dbReference type="AlphaFoldDB" id="A0A238UQG0"/>
<feature type="compositionally biased region" description="Polar residues" evidence="1">
    <location>
        <begin position="303"/>
        <end position="331"/>
    </location>
</feature>
<gene>
    <name evidence="4" type="ORF">SAMN06264855_101186</name>
</gene>
<feature type="region of interest" description="Disordered" evidence="1">
    <location>
        <begin position="1"/>
        <end position="43"/>
    </location>
</feature>
<keyword evidence="2" id="KW-0472">Membrane</keyword>
<dbReference type="EMBL" id="FZNQ01000001">
    <property type="protein sequence ID" value="SNR23887.1"/>
    <property type="molecule type" value="Genomic_DNA"/>
</dbReference>
<organism evidence="4 5">
    <name type="scientific">Halorubrum vacuolatum</name>
    <name type="common">Natronobacterium vacuolatum</name>
    <dbReference type="NCBI Taxonomy" id="63740"/>
    <lineage>
        <taxon>Archaea</taxon>
        <taxon>Methanobacteriati</taxon>
        <taxon>Methanobacteriota</taxon>
        <taxon>Stenosarchaea group</taxon>
        <taxon>Halobacteria</taxon>
        <taxon>Halobacteriales</taxon>
        <taxon>Haloferacaceae</taxon>
        <taxon>Halorubrum</taxon>
    </lineage>
</organism>
<dbReference type="InterPro" id="IPR055713">
    <property type="entry name" value="DUF7289"/>
</dbReference>
<evidence type="ECO:0000256" key="2">
    <source>
        <dbReference type="SAM" id="Phobius"/>
    </source>
</evidence>
<evidence type="ECO:0000259" key="3">
    <source>
        <dbReference type="Pfam" id="PF23981"/>
    </source>
</evidence>
<dbReference type="Pfam" id="PF23960">
    <property type="entry name" value="DUF7289"/>
    <property type="match status" value="1"/>
</dbReference>
<dbReference type="Pfam" id="PF23981">
    <property type="entry name" value="DUF7305"/>
    <property type="match status" value="1"/>
</dbReference>
<feature type="compositionally biased region" description="Basic residues" evidence="1">
    <location>
        <begin position="15"/>
        <end position="26"/>
    </location>
</feature>
<feature type="region of interest" description="Disordered" evidence="1">
    <location>
        <begin position="202"/>
        <end position="234"/>
    </location>
</feature>
<name>A0A238UQG0_HALVU</name>
<dbReference type="InterPro" id="IPR055729">
    <property type="entry name" value="DUF7305"/>
</dbReference>
<proteinExistence type="predicted"/>
<evidence type="ECO:0000256" key="1">
    <source>
        <dbReference type="SAM" id="MobiDB-lite"/>
    </source>
</evidence>
<feature type="transmembrane region" description="Helical" evidence="2">
    <location>
        <begin position="48"/>
        <end position="69"/>
    </location>
</feature>
<dbReference type="RefSeq" id="WP_143420328.1">
    <property type="nucleotide sequence ID" value="NZ_FZNQ01000001.1"/>
</dbReference>
<feature type="domain" description="DUF7305" evidence="3">
    <location>
        <begin position="378"/>
        <end position="574"/>
    </location>
</feature>
<protein>
    <recommendedName>
        <fullName evidence="3">DUF7305 domain-containing protein</fullName>
    </recommendedName>
</protein>
<accession>A0A238UQG0</accession>